<feature type="domain" description="RNase III" evidence="7">
    <location>
        <begin position="27"/>
        <end position="124"/>
    </location>
</feature>
<comment type="function">
    <text evidence="6">Involved in correct processing of both the 5' and 3' ends of 23S rRNA precursor. Processes 30S rRNA precursor transcript even in absence of ribonuclease 3 (Rnc); Rnc processes 30S rRNA into smaller rRNA precursors.</text>
</comment>
<dbReference type="GO" id="GO:0006364">
    <property type="term" value="P:rRNA processing"/>
    <property type="evidence" value="ECO:0007669"/>
    <property type="project" value="UniProtKB-UniRule"/>
</dbReference>
<organism evidence="8 9">
    <name type="scientific">Roseburia amylophila</name>
    <dbReference type="NCBI Taxonomy" id="2981794"/>
    <lineage>
        <taxon>Bacteria</taxon>
        <taxon>Bacillati</taxon>
        <taxon>Bacillota</taxon>
        <taxon>Clostridia</taxon>
        <taxon>Lachnospirales</taxon>
        <taxon>Lachnospiraceae</taxon>
        <taxon>Roseburia</taxon>
    </lineage>
</organism>
<feature type="active site" evidence="6">
    <location>
        <position position="33"/>
    </location>
</feature>
<dbReference type="GO" id="GO:0005737">
    <property type="term" value="C:cytoplasm"/>
    <property type="evidence" value="ECO:0007669"/>
    <property type="project" value="UniProtKB-SubCell"/>
</dbReference>
<sequence length="153" mass="17162">MEKGIDSHIKEYFDLPKVDVATYSPLALAYIGDGIYDLVIRSIVVGKGNTKASRLHQTTSHLVKAHAQATMMETLTPMLTEDETEIYRRGRNAKSPTMAKNATMSDYRRATGFEALMGYLYLTDQFERILELAKEAIRHYNVKTGKNDLAGGK</sequence>
<evidence type="ECO:0000256" key="1">
    <source>
        <dbReference type="ARBA" id="ARBA00022517"/>
    </source>
</evidence>
<evidence type="ECO:0000313" key="8">
    <source>
        <dbReference type="EMBL" id="MCC2243515.1"/>
    </source>
</evidence>
<keyword evidence="6" id="KW-0699">rRNA-binding</keyword>
<keyword evidence="3 6" id="KW-0540">Nuclease</keyword>
<comment type="cofactor">
    <cofactor evidence="6">
        <name>Mg(2+)</name>
        <dbReference type="ChEBI" id="CHEBI:18420"/>
    </cofactor>
</comment>
<evidence type="ECO:0000259" key="7">
    <source>
        <dbReference type="Pfam" id="PF00636"/>
    </source>
</evidence>
<dbReference type="SUPFAM" id="SSF69065">
    <property type="entry name" value="RNase III domain-like"/>
    <property type="match status" value="1"/>
</dbReference>
<comment type="similarity">
    <text evidence="6">Belongs to the MrnC RNase family.</text>
</comment>
<dbReference type="InterPro" id="IPR000999">
    <property type="entry name" value="RNase_III_dom"/>
</dbReference>
<dbReference type="InterPro" id="IPR008226">
    <property type="entry name" value="Mini3_fam"/>
</dbReference>
<reference evidence="8" key="1">
    <citation type="submission" date="2021-10" db="EMBL/GenBank/DDBJ databases">
        <title>Anaerobic single-cell dispensing facilitates the cultivation of human gut bacteria.</title>
        <authorList>
            <person name="Afrizal A."/>
        </authorList>
    </citation>
    <scope>NUCLEOTIDE SEQUENCE</scope>
    <source>
        <strain evidence="8">CLA-AA-H204</strain>
    </source>
</reference>
<evidence type="ECO:0000313" key="9">
    <source>
        <dbReference type="Proteomes" id="UP001198893"/>
    </source>
</evidence>
<dbReference type="EC" id="3.1.26.-" evidence="6"/>
<keyword evidence="6" id="KW-0694">RNA-binding</keyword>
<proteinExistence type="inferred from homology"/>
<dbReference type="PANTHER" id="PTHR34276">
    <property type="entry name" value="MINI-RIBONUCLEASE 3"/>
    <property type="match status" value="1"/>
</dbReference>
<dbReference type="Proteomes" id="UP001198893">
    <property type="component" value="Unassembled WGS sequence"/>
</dbReference>
<dbReference type="HAMAP" id="MF_01468">
    <property type="entry name" value="RNase_Mini_III"/>
    <property type="match status" value="1"/>
</dbReference>
<name>A0AAW4WFG5_9FIRM</name>
<evidence type="ECO:0000256" key="2">
    <source>
        <dbReference type="ARBA" id="ARBA00022552"/>
    </source>
</evidence>
<comment type="caution">
    <text evidence="8">The sequence shown here is derived from an EMBL/GenBank/DDBJ whole genome shotgun (WGS) entry which is preliminary data.</text>
</comment>
<evidence type="ECO:0000256" key="4">
    <source>
        <dbReference type="ARBA" id="ARBA00022759"/>
    </source>
</evidence>
<keyword evidence="6" id="KW-0963">Cytoplasm</keyword>
<dbReference type="InterPro" id="IPR036389">
    <property type="entry name" value="RNase_III_sf"/>
</dbReference>
<dbReference type="GO" id="GO:0004525">
    <property type="term" value="F:ribonuclease III activity"/>
    <property type="evidence" value="ECO:0007669"/>
    <property type="project" value="InterPro"/>
</dbReference>
<keyword evidence="6" id="KW-0460">Magnesium</keyword>
<comment type="subunit">
    <text evidence="6">Homodimer.</text>
</comment>
<comment type="subcellular location">
    <subcellularLocation>
        <location evidence="6">Cytoplasm</location>
    </subcellularLocation>
</comment>
<accession>A0AAW4WFG5</accession>
<keyword evidence="5 6" id="KW-0378">Hydrolase</keyword>
<dbReference type="EMBL" id="JAJEQW010000025">
    <property type="protein sequence ID" value="MCC2243515.1"/>
    <property type="molecule type" value="Genomic_DNA"/>
</dbReference>
<dbReference type="AlphaFoldDB" id="A0AAW4WFG5"/>
<evidence type="ECO:0000256" key="3">
    <source>
        <dbReference type="ARBA" id="ARBA00022722"/>
    </source>
</evidence>
<dbReference type="Gene3D" id="1.10.1520.10">
    <property type="entry name" value="Ribonuclease III domain"/>
    <property type="match status" value="1"/>
</dbReference>
<evidence type="ECO:0000256" key="5">
    <source>
        <dbReference type="ARBA" id="ARBA00022801"/>
    </source>
</evidence>
<protein>
    <recommendedName>
        <fullName evidence="6">Mini-ribonuclease 3</fullName>
        <shortName evidence="6">Mini-3</shortName>
        <shortName evidence="6">Mini-RNase 3</shortName>
        <ecNumber evidence="6">3.1.26.-</ecNumber>
    </recommendedName>
    <alternativeName>
        <fullName evidence="6">Mini-RNase III</fullName>
        <shortName evidence="6">Mini-III</shortName>
    </alternativeName>
</protein>
<keyword evidence="4 6" id="KW-0255">Endonuclease</keyword>
<gene>
    <name evidence="6" type="primary">mrnC</name>
    <name evidence="8" type="ORF">LKD47_14655</name>
</gene>
<keyword evidence="2 6" id="KW-0698">rRNA processing</keyword>
<evidence type="ECO:0000256" key="6">
    <source>
        <dbReference type="HAMAP-Rule" id="MF_01468"/>
    </source>
</evidence>
<keyword evidence="1 6" id="KW-0690">Ribosome biogenesis</keyword>
<dbReference type="PIRSF" id="PIRSF005520">
    <property type="entry name" value="UCP005520"/>
    <property type="match status" value="1"/>
</dbReference>
<dbReference type="Pfam" id="PF00636">
    <property type="entry name" value="Ribonuclease_3"/>
    <property type="match status" value="1"/>
</dbReference>
<dbReference type="RefSeq" id="WP_022242900.1">
    <property type="nucleotide sequence ID" value="NZ_JAJEQW010000025.1"/>
</dbReference>
<dbReference type="PANTHER" id="PTHR34276:SF1">
    <property type="entry name" value="MINI-RIBONUCLEASE 3"/>
    <property type="match status" value="1"/>
</dbReference>
<dbReference type="GO" id="GO:0019843">
    <property type="term" value="F:rRNA binding"/>
    <property type="evidence" value="ECO:0007669"/>
    <property type="project" value="UniProtKB-UniRule"/>
</dbReference>